<evidence type="ECO:0000256" key="1">
    <source>
        <dbReference type="SAM" id="SignalP"/>
    </source>
</evidence>
<keyword evidence="1" id="KW-0732">Signal</keyword>
<protein>
    <submittedName>
        <fullName evidence="2">Uncharacterized protein</fullName>
    </submittedName>
</protein>
<organism evidence="2 3">
    <name type="scientific">Caulobacter rhizosphaerae</name>
    <dbReference type="NCBI Taxonomy" id="2010972"/>
    <lineage>
        <taxon>Bacteria</taxon>
        <taxon>Pseudomonadati</taxon>
        <taxon>Pseudomonadota</taxon>
        <taxon>Alphaproteobacteria</taxon>
        <taxon>Caulobacterales</taxon>
        <taxon>Caulobacteraceae</taxon>
        <taxon>Caulobacter</taxon>
    </lineage>
</organism>
<dbReference type="EMBL" id="JAVDRL010000014">
    <property type="protein sequence ID" value="MDR6533695.1"/>
    <property type="molecule type" value="Genomic_DNA"/>
</dbReference>
<reference evidence="2 3" key="1">
    <citation type="submission" date="2023-07" db="EMBL/GenBank/DDBJ databases">
        <title>Sorghum-associated microbial communities from plants grown in Nebraska, USA.</title>
        <authorList>
            <person name="Schachtman D."/>
        </authorList>
    </citation>
    <scope>NUCLEOTIDE SEQUENCE [LARGE SCALE GENOMIC DNA]</scope>
    <source>
        <strain evidence="2 3">DS2154</strain>
    </source>
</reference>
<dbReference type="Proteomes" id="UP001262754">
    <property type="component" value="Unassembled WGS sequence"/>
</dbReference>
<sequence>MRIAILALLAGLAAGPAAARPPSPPPRQPSVDPLLGLNLPAGARFTAAPADLVQACPALANARWDRRLWIFAQTGNASTSAGEVLVVGGELVERTGDKPAVEVDKVGVLLSRGPGACRLIGPPREVFDYGEDGVTPATLDALAQDAARRYAQGLGGQVALRKTLKRQRIGAGQVKSTALRQAFFPAK</sequence>
<accession>A0ABU1N5I1</accession>
<evidence type="ECO:0000313" key="2">
    <source>
        <dbReference type="EMBL" id="MDR6533695.1"/>
    </source>
</evidence>
<gene>
    <name evidence="2" type="ORF">J2800_004465</name>
</gene>
<dbReference type="RefSeq" id="WP_056750986.1">
    <property type="nucleotide sequence ID" value="NZ_BMLD01000002.1"/>
</dbReference>
<name>A0ABU1N5I1_9CAUL</name>
<evidence type="ECO:0000313" key="3">
    <source>
        <dbReference type="Proteomes" id="UP001262754"/>
    </source>
</evidence>
<proteinExistence type="predicted"/>
<feature type="chain" id="PRO_5045449945" evidence="1">
    <location>
        <begin position="20"/>
        <end position="187"/>
    </location>
</feature>
<keyword evidence="3" id="KW-1185">Reference proteome</keyword>
<comment type="caution">
    <text evidence="2">The sequence shown here is derived from an EMBL/GenBank/DDBJ whole genome shotgun (WGS) entry which is preliminary data.</text>
</comment>
<feature type="signal peptide" evidence="1">
    <location>
        <begin position="1"/>
        <end position="19"/>
    </location>
</feature>